<dbReference type="InterPro" id="IPR004360">
    <property type="entry name" value="Glyas_Fos-R_dOase_dom"/>
</dbReference>
<protein>
    <submittedName>
        <fullName evidence="2">Glyoxalase family protein</fullName>
    </submittedName>
</protein>
<dbReference type="OrthoDB" id="9795306at2"/>
<proteinExistence type="predicted"/>
<organism evidence="2 3">
    <name type="scientific">Staphylococcus intermedius NCTC 11048</name>
    <dbReference type="NCBI Taxonomy" id="1141106"/>
    <lineage>
        <taxon>Bacteria</taxon>
        <taxon>Bacillati</taxon>
        <taxon>Bacillota</taxon>
        <taxon>Bacilli</taxon>
        <taxon>Bacillales</taxon>
        <taxon>Staphylococcaceae</taxon>
        <taxon>Staphylococcus</taxon>
        <taxon>Staphylococcus intermedius group</taxon>
    </lineage>
</organism>
<dbReference type="Pfam" id="PF00903">
    <property type="entry name" value="Glyoxalase"/>
    <property type="match status" value="1"/>
</dbReference>
<dbReference type="RefSeq" id="WP_019167199.1">
    <property type="nucleotide sequence ID" value="NZ_CAIB01000004.1"/>
</dbReference>
<dbReference type="Proteomes" id="UP000255549">
    <property type="component" value="Unassembled WGS sequence"/>
</dbReference>
<dbReference type="PANTHER" id="PTHR33990">
    <property type="entry name" value="PROTEIN YJDN-RELATED"/>
    <property type="match status" value="1"/>
</dbReference>
<accession>A0A380G700</accession>
<evidence type="ECO:0000313" key="2">
    <source>
        <dbReference type="EMBL" id="SUM46110.1"/>
    </source>
</evidence>
<evidence type="ECO:0000259" key="1">
    <source>
        <dbReference type="Pfam" id="PF00903"/>
    </source>
</evidence>
<dbReference type="Gene3D" id="3.30.720.110">
    <property type="match status" value="1"/>
</dbReference>
<dbReference type="AlphaFoldDB" id="A0A380G700"/>
<dbReference type="SUPFAM" id="SSF54593">
    <property type="entry name" value="Glyoxalase/Bleomycin resistance protein/Dihydroxybiphenyl dioxygenase"/>
    <property type="match status" value="1"/>
</dbReference>
<dbReference type="Gene3D" id="3.30.720.120">
    <property type="match status" value="1"/>
</dbReference>
<evidence type="ECO:0000313" key="3">
    <source>
        <dbReference type="Proteomes" id="UP000255549"/>
    </source>
</evidence>
<dbReference type="CDD" id="cd06588">
    <property type="entry name" value="PhnB_like"/>
    <property type="match status" value="1"/>
</dbReference>
<dbReference type="STRING" id="1141106.GCA_000308095_02645"/>
<reference evidence="2 3" key="1">
    <citation type="submission" date="2018-06" db="EMBL/GenBank/DDBJ databases">
        <authorList>
            <consortium name="Pathogen Informatics"/>
            <person name="Doyle S."/>
        </authorList>
    </citation>
    <scope>NUCLEOTIDE SEQUENCE [LARGE SCALE GENOMIC DNA]</scope>
    <source>
        <strain evidence="3">NCTC 11048</strain>
    </source>
</reference>
<dbReference type="EMBL" id="UHDP01000003">
    <property type="protein sequence ID" value="SUM46110.1"/>
    <property type="molecule type" value="Genomic_DNA"/>
</dbReference>
<feature type="domain" description="Glyoxalase/fosfomycin resistance/dioxygenase" evidence="1">
    <location>
        <begin position="7"/>
        <end position="114"/>
    </location>
</feature>
<name>A0A380G700_STAIN</name>
<dbReference type="PANTHER" id="PTHR33990:SF1">
    <property type="entry name" value="PROTEIN YJDN"/>
    <property type="match status" value="1"/>
</dbReference>
<sequence>MQLSPYIIVSDVKEAAQFYENTFGGVRKVLNEHEGQWLHVELEISEGITLHLSSNYGKPIERTGYNLILTFDQQEAQQRVYEALSEEGNPHMPLQKTFFGAIHGQVTDRYGINWLMNYFE</sequence>
<keyword evidence="3" id="KW-1185">Reference proteome</keyword>
<gene>
    <name evidence="2" type="ORF">NCTC11048_01114</name>
</gene>
<dbReference type="InterPro" id="IPR029068">
    <property type="entry name" value="Glyas_Bleomycin-R_OHBP_Dase"/>
</dbReference>
<dbReference type="InterPro" id="IPR028973">
    <property type="entry name" value="PhnB-like"/>
</dbReference>